<feature type="region of interest" description="Disordered" evidence="1">
    <location>
        <begin position="1"/>
        <end position="87"/>
    </location>
</feature>
<evidence type="ECO:0000256" key="1">
    <source>
        <dbReference type="SAM" id="MobiDB-lite"/>
    </source>
</evidence>
<feature type="compositionally biased region" description="Low complexity" evidence="1">
    <location>
        <begin position="47"/>
        <end position="74"/>
    </location>
</feature>
<dbReference type="AlphaFoldDB" id="A0A812KML6"/>
<dbReference type="EMBL" id="CAJNDS010000735">
    <property type="protein sequence ID" value="CAE7231019.1"/>
    <property type="molecule type" value="Genomic_DNA"/>
</dbReference>
<evidence type="ECO:0000313" key="3">
    <source>
        <dbReference type="Proteomes" id="UP000604046"/>
    </source>
</evidence>
<feature type="compositionally biased region" description="Polar residues" evidence="1">
    <location>
        <begin position="37"/>
        <end position="46"/>
    </location>
</feature>
<dbReference type="Proteomes" id="UP000604046">
    <property type="component" value="Unassembled WGS sequence"/>
</dbReference>
<comment type="caution">
    <text evidence="2">The sequence shown here is derived from an EMBL/GenBank/DDBJ whole genome shotgun (WGS) entry which is preliminary data.</text>
</comment>
<reference evidence="2" key="1">
    <citation type="submission" date="2021-02" db="EMBL/GenBank/DDBJ databases">
        <authorList>
            <person name="Dougan E. K."/>
            <person name="Rhodes N."/>
            <person name="Thang M."/>
            <person name="Chan C."/>
        </authorList>
    </citation>
    <scope>NUCLEOTIDE SEQUENCE</scope>
</reference>
<gene>
    <name evidence="2" type="primary">CPK2</name>
    <name evidence="2" type="ORF">SNAT2548_LOCUS9438</name>
</gene>
<protein>
    <submittedName>
        <fullName evidence="2">CPK2 protein</fullName>
    </submittedName>
</protein>
<name>A0A812KML6_9DINO</name>
<organism evidence="2 3">
    <name type="scientific">Symbiodinium natans</name>
    <dbReference type="NCBI Taxonomy" id="878477"/>
    <lineage>
        <taxon>Eukaryota</taxon>
        <taxon>Sar</taxon>
        <taxon>Alveolata</taxon>
        <taxon>Dinophyceae</taxon>
        <taxon>Suessiales</taxon>
        <taxon>Symbiodiniaceae</taxon>
        <taxon>Symbiodinium</taxon>
    </lineage>
</organism>
<sequence>MGAAAPKCRLCQHGGDEERAGGLLDLPGVQVMPDQDITPTYATSDASEPGSPSSPLSPRSSIGRSRKASSAAGAETDQEMWSGAEDDVDQDDFDWKKFVSPMLGIKANDAELQEISARVGGDFEVLRDIEQEELNREELRVERVSKVVNPVPAKRIDTERMVRASIRHMQDARGFTTEALAEEVAKLQCAEAQDGDKNDDGNEATAAYNTKLNKHISRAIVPCLHAATVTVIGDGVMVT</sequence>
<accession>A0A812KML6</accession>
<proteinExistence type="predicted"/>
<evidence type="ECO:0000313" key="2">
    <source>
        <dbReference type="EMBL" id="CAE7231019.1"/>
    </source>
</evidence>
<keyword evidence="3" id="KW-1185">Reference proteome</keyword>